<gene>
    <name evidence="5" type="ORF">A2W52_02825</name>
</gene>
<dbReference type="PANTHER" id="PTHR34298">
    <property type="entry name" value="SEGREGATION AND CONDENSATION PROTEIN B"/>
    <property type="match status" value="1"/>
</dbReference>
<dbReference type="GO" id="GO:0051301">
    <property type="term" value="P:cell division"/>
    <property type="evidence" value="ECO:0007669"/>
    <property type="project" value="UniProtKB-KW"/>
</dbReference>
<dbReference type="SUPFAM" id="SSF46785">
    <property type="entry name" value="Winged helix' DNA-binding domain"/>
    <property type="match status" value="2"/>
</dbReference>
<dbReference type="InterPro" id="IPR005234">
    <property type="entry name" value="ScpB_csome_segregation"/>
</dbReference>
<dbReference type="InterPro" id="IPR036388">
    <property type="entry name" value="WH-like_DNA-bd_sf"/>
</dbReference>
<keyword evidence="2" id="KW-0132">Cell division</keyword>
<proteinExistence type="predicted"/>
<name>A0A1G2MKY0_9BACT</name>
<dbReference type="AlphaFoldDB" id="A0A1G2MKY0"/>
<dbReference type="EMBL" id="MHRJ01000001">
    <property type="protein sequence ID" value="OHA23671.1"/>
    <property type="molecule type" value="Genomic_DNA"/>
</dbReference>
<evidence type="ECO:0000313" key="6">
    <source>
        <dbReference type="Proteomes" id="UP000176493"/>
    </source>
</evidence>
<dbReference type="NCBIfam" id="TIGR00281">
    <property type="entry name" value="SMC-Scp complex subunit ScpB"/>
    <property type="match status" value="1"/>
</dbReference>
<dbReference type="GO" id="GO:0051304">
    <property type="term" value="P:chromosome separation"/>
    <property type="evidence" value="ECO:0007669"/>
    <property type="project" value="InterPro"/>
</dbReference>
<keyword evidence="3" id="KW-0159">Chromosome partition</keyword>
<dbReference type="PANTHER" id="PTHR34298:SF2">
    <property type="entry name" value="SEGREGATION AND CONDENSATION PROTEIN B"/>
    <property type="match status" value="1"/>
</dbReference>
<organism evidence="5 6">
    <name type="scientific">Candidatus Taylorbacteria bacterium RIFCSPHIGHO2_02_49_25</name>
    <dbReference type="NCBI Taxonomy" id="1802305"/>
    <lineage>
        <taxon>Bacteria</taxon>
        <taxon>Candidatus Tayloriibacteriota</taxon>
    </lineage>
</organism>
<evidence type="ECO:0000256" key="4">
    <source>
        <dbReference type="ARBA" id="ARBA00023306"/>
    </source>
</evidence>
<evidence type="ECO:0000313" key="5">
    <source>
        <dbReference type="EMBL" id="OHA23671.1"/>
    </source>
</evidence>
<keyword evidence="1" id="KW-0963">Cytoplasm</keyword>
<dbReference type="Gene3D" id="1.10.10.10">
    <property type="entry name" value="Winged helix-like DNA-binding domain superfamily/Winged helix DNA-binding domain"/>
    <property type="match status" value="2"/>
</dbReference>
<evidence type="ECO:0000256" key="1">
    <source>
        <dbReference type="ARBA" id="ARBA00022490"/>
    </source>
</evidence>
<dbReference type="InterPro" id="IPR036390">
    <property type="entry name" value="WH_DNA-bd_sf"/>
</dbReference>
<evidence type="ECO:0000256" key="3">
    <source>
        <dbReference type="ARBA" id="ARBA00022829"/>
    </source>
</evidence>
<reference evidence="5 6" key="1">
    <citation type="journal article" date="2016" name="Nat. Commun.">
        <title>Thousands of microbial genomes shed light on interconnected biogeochemical processes in an aquifer system.</title>
        <authorList>
            <person name="Anantharaman K."/>
            <person name="Brown C.T."/>
            <person name="Hug L.A."/>
            <person name="Sharon I."/>
            <person name="Castelle C.J."/>
            <person name="Probst A.J."/>
            <person name="Thomas B.C."/>
            <person name="Singh A."/>
            <person name="Wilkins M.J."/>
            <person name="Karaoz U."/>
            <person name="Brodie E.L."/>
            <person name="Williams K.H."/>
            <person name="Hubbard S.S."/>
            <person name="Banfield J.F."/>
        </authorList>
    </citation>
    <scope>NUCLEOTIDE SEQUENCE [LARGE SCALE GENOMIC DNA]</scope>
</reference>
<comment type="caution">
    <text evidence="5">The sequence shown here is derived from an EMBL/GenBank/DDBJ whole genome shotgun (WGS) entry which is preliminary data.</text>
</comment>
<accession>A0A1G2MKY0</accession>
<keyword evidence="4" id="KW-0131">Cell cycle</keyword>
<protein>
    <submittedName>
        <fullName evidence="5">SMC-Scp complex subunit ScpB</fullName>
    </submittedName>
</protein>
<dbReference type="Proteomes" id="UP000176493">
    <property type="component" value="Unassembled WGS sequence"/>
</dbReference>
<dbReference type="Pfam" id="PF04079">
    <property type="entry name" value="SMC_ScpB"/>
    <property type="match status" value="1"/>
</dbReference>
<evidence type="ECO:0000256" key="2">
    <source>
        <dbReference type="ARBA" id="ARBA00022618"/>
    </source>
</evidence>
<sequence length="198" mass="21625">MELYAQIEALLFWKGEPMTLAELCRVFKLPSADIKNALKILQGKLEGNGIALIQTGEDIALSTASGAHELIERARKEELSGELSKAALETLSIILYKGPLNRREIEYIRGINSTAILRNLLIRGLVERKQSEIDERQFLYRASVELCALLGIPKLEDLPEFAAVRKELDMAAAAPSEEGILSSEALAVGVAPGDTSHA</sequence>